<keyword evidence="1" id="KW-0732">Signal</keyword>
<evidence type="ECO:0000256" key="1">
    <source>
        <dbReference type="ARBA" id="ARBA00022729"/>
    </source>
</evidence>
<keyword evidence="2" id="KW-0560">Oxidoreductase</keyword>
<reference evidence="6 7" key="1">
    <citation type="submission" date="2019-07" db="EMBL/GenBank/DDBJ databases">
        <title>Sphingomonas alkalisoli sp. nov., isolated from rhizosphere soil of Suaedae salsa.</title>
        <authorList>
            <person name="Zhang H."/>
            <person name="Xu L."/>
            <person name="Zhang J.-X."/>
            <person name="Sun J.-Q."/>
        </authorList>
    </citation>
    <scope>NUCLEOTIDE SEQUENCE [LARGE SCALE GENOMIC DNA]</scope>
    <source>
        <strain evidence="6 7">XS-10</strain>
    </source>
</reference>
<keyword evidence="4" id="KW-0676">Redox-active center</keyword>
<name>A0A518RLN0_9SPHN</name>
<dbReference type="AlphaFoldDB" id="A0A518RLN0"/>
<gene>
    <name evidence="6" type="ORF">FPZ54_18175</name>
</gene>
<dbReference type="PANTHER" id="PTHR13887:SF14">
    <property type="entry name" value="DISULFIDE BOND FORMATION PROTEIN D"/>
    <property type="match status" value="1"/>
</dbReference>
<feature type="domain" description="Thioredoxin" evidence="5">
    <location>
        <begin position="75"/>
        <end position="247"/>
    </location>
</feature>
<dbReference type="Gene3D" id="3.40.30.10">
    <property type="entry name" value="Glutaredoxin"/>
    <property type="match status" value="1"/>
</dbReference>
<dbReference type="PROSITE" id="PS51352">
    <property type="entry name" value="THIOREDOXIN_2"/>
    <property type="match status" value="1"/>
</dbReference>
<accession>A0A518RLN0</accession>
<dbReference type="InterPro" id="IPR036249">
    <property type="entry name" value="Thioredoxin-like_sf"/>
</dbReference>
<dbReference type="InterPro" id="IPR013766">
    <property type="entry name" value="Thioredoxin_domain"/>
</dbReference>
<evidence type="ECO:0000259" key="5">
    <source>
        <dbReference type="PROSITE" id="PS51352"/>
    </source>
</evidence>
<evidence type="ECO:0000256" key="3">
    <source>
        <dbReference type="ARBA" id="ARBA00023157"/>
    </source>
</evidence>
<keyword evidence="3" id="KW-1015">Disulfide bond</keyword>
<dbReference type="OrthoDB" id="9780147at2"/>
<evidence type="ECO:0000256" key="4">
    <source>
        <dbReference type="ARBA" id="ARBA00023284"/>
    </source>
</evidence>
<dbReference type="Pfam" id="PF18312">
    <property type="entry name" value="ScsC_N"/>
    <property type="match status" value="1"/>
</dbReference>
<protein>
    <submittedName>
        <fullName evidence="6">DsbA family protein</fullName>
    </submittedName>
</protein>
<dbReference type="CDD" id="cd03023">
    <property type="entry name" value="DsbA_Com1_like"/>
    <property type="match status" value="1"/>
</dbReference>
<proteinExistence type="predicted"/>
<dbReference type="Proteomes" id="UP000318055">
    <property type="component" value="Chromosome"/>
</dbReference>
<keyword evidence="7" id="KW-1185">Reference proteome</keyword>
<dbReference type="PANTHER" id="PTHR13887">
    <property type="entry name" value="GLUTATHIONE S-TRANSFERASE KAPPA"/>
    <property type="match status" value="1"/>
</dbReference>
<dbReference type="InterPro" id="IPR041205">
    <property type="entry name" value="ScsC_N"/>
</dbReference>
<dbReference type="SUPFAM" id="SSF52833">
    <property type="entry name" value="Thioredoxin-like"/>
    <property type="match status" value="1"/>
</dbReference>
<dbReference type="EMBL" id="CP042239">
    <property type="protein sequence ID" value="QDX28372.1"/>
    <property type="molecule type" value="Genomic_DNA"/>
</dbReference>
<evidence type="ECO:0000313" key="6">
    <source>
        <dbReference type="EMBL" id="QDX28372.1"/>
    </source>
</evidence>
<evidence type="ECO:0000256" key="2">
    <source>
        <dbReference type="ARBA" id="ARBA00023002"/>
    </source>
</evidence>
<dbReference type="Pfam" id="PF01323">
    <property type="entry name" value="DSBA"/>
    <property type="match status" value="1"/>
</dbReference>
<evidence type="ECO:0000313" key="7">
    <source>
        <dbReference type="Proteomes" id="UP000318055"/>
    </source>
</evidence>
<dbReference type="GO" id="GO:0016491">
    <property type="term" value="F:oxidoreductase activity"/>
    <property type="evidence" value="ECO:0007669"/>
    <property type="project" value="UniProtKB-KW"/>
</dbReference>
<dbReference type="KEGG" id="ssua:FPZ54_18175"/>
<sequence>MERLAKSPLALVGTLVLSGAIGGALVLGVQALTAGSDGEQDDKAIGQVVRDYVLENPELLPEAMKRLQERESGKAVAANRAAIFEPYSGAWEGNPSGDVTVSVWMDYACGYCRASLPMIARLMAEDPRVRIVYRELPVLSEGSRVAARWGLAAAEQGKFKPFHTALYSAGQLSEASIASAAASAGLDTARAEQAIGSERVEEEVARNLDTAGKLGVTGTPSWVIGDQVISGMVPYEVLKQAVEASRTKAK</sequence>
<dbReference type="InterPro" id="IPR001853">
    <property type="entry name" value="DSBA-like_thioredoxin_dom"/>
</dbReference>
<organism evidence="6 7">
    <name type="scientific">Sphingomonas suaedae</name>
    <dbReference type="NCBI Taxonomy" id="2599297"/>
    <lineage>
        <taxon>Bacteria</taxon>
        <taxon>Pseudomonadati</taxon>
        <taxon>Pseudomonadota</taxon>
        <taxon>Alphaproteobacteria</taxon>
        <taxon>Sphingomonadales</taxon>
        <taxon>Sphingomonadaceae</taxon>
        <taxon>Sphingomonas</taxon>
    </lineage>
</organism>